<evidence type="ECO:0000313" key="1">
    <source>
        <dbReference type="EMBL" id="CAG8743125.1"/>
    </source>
</evidence>
<keyword evidence="2" id="KW-1185">Reference proteome</keyword>
<reference evidence="1" key="1">
    <citation type="submission" date="2021-06" db="EMBL/GenBank/DDBJ databases">
        <authorList>
            <person name="Kallberg Y."/>
            <person name="Tangrot J."/>
            <person name="Rosling A."/>
        </authorList>
    </citation>
    <scope>NUCLEOTIDE SEQUENCE</scope>
    <source>
        <strain evidence="1">MA461A</strain>
    </source>
</reference>
<name>A0ACA9QCN3_9GLOM</name>
<evidence type="ECO:0000313" key="2">
    <source>
        <dbReference type="Proteomes" id="UP000789920"/>
    </source>
</evidence>
<comment type="caution">
    <text evidence="1">The sequence shown here is derived from an EMBL/GenBank/DDBJ whole genome shotgun (WGS) entry which is preliminary data.</text>
</comment>
<gene>
    <name evidence="1" type="ORF">RPERSI_LOCUS13364</name>
</gene>
<accession>A0ACA9QCN3</accession>
<dbReference type="EMBL" id="CAJVQC010029612">
    <property type="protein sequence ID" value="CAG8743125.1"/>
    <property type="molecule type" value="Genomic_DNA"/>
</dbReference>
<feature type="non-terminal residue" evidence="1">
    <location>
        <position position="141"/>
    </location>
</feature>
<dbReference type="Proteomes" id="UP000789920">
    <property type="component" value="Unassembled WGS sequence"/>
</dbReference>
<proteinExistence type="predicted"/>
<organism evidence="1 2">
    <name type="scientific">Racocetra persica</name>
    <dbReference type="NCBI Taxonomy" id="160502"/>
    <lineage>
        <taxon>Eukaryota</taxon>
        <taxon>Fungi</taxon>
        <taxon>Fungi incertae sedis</taxon>
        <taxon>Mucoromycota</taxon>
        <taxon>Glomeromycotina</taxon>
        <taxon>Glomeromycetes</taxon>
        <taxon>Diversisporales</taxon>
        <taxon>Gigasporaceae</taxon>
        <taxon>Racocetra</taxon>
    </lineage>
</organism>
<sequence>MSNSLTKQGELEEVKNKAIAEIKIKLEKALPAIIIAPIGTTADEESKEDRIKREKEIELNKKARKKSREILLNHLSENCQTNSYKPPKLQELSDEIIKFMEGKKKLEEDLKNISKKKIRKLRNKRINDSRVKNVEDSTENI</sequence>
<protein>
    <submittedName>
        <fullName evidence="1">33820_t:CDS:1</fullName>
    </submittedName>
</protein>